<dbReference type="InterPro" id="IPR020240">
    <property type="entry name" value="UPF0412_YaaI"/>
</dbReference>
<keyword evidence="1 2" id="KW-0732">Signal</keyword>
<gene>
    <name evidence="3" type="ORF">H735_07760</name>
</gene>
<accession>A0A0C1VUM8</accession>
<feature type="signal peptide" evidence="2">
    <location>
        <begin position="1"/>
        <end position="23"/>
    </location>
</feature>
<feature type="chain" id="PRO_5002140703" description="DUF2541 domain-containing protein" evidence="2">
    <location>
        <begin position="24"/>
        <end position="128"/>
    </location>
</feature>
<dbReference type="AlphaFoldDB" id="A0A0C1VUM8"/>
<proteinExistence type="predicted"/>
<evidence type="ECO:0000256" key="1">
    <source>
        <dbReference type="ARBA" id="ARBA00022729"/>
    </source>
</evidence>
<dbReference type="GeneID" id="48231131"/>
<evidence type="ECO:0000313" key="4">
    <source>
        <dbReference type="Proteomes" id="UP000031586"/>
    </source>
</evidence>
<evidence type="ECO:0000256" key="2">
    <source>
        <dbReference type="SAM" id="SignalP"/>
    </source>
</evidence>
<dbReference type="Pfam" id="PF10807">
    <property type="entry name" value="DUF2541"/>
    <property type="match status" value="1"/>
</dbReference>
<dbReference type="EMBL" id="JPRD01000013">
    <property type="protein sequence ID" value="KIF53643.1"/>
    <property type="molecule type" value="Genomic_DNA"/>
</dbReference>
<protein>
    <recommendedName>
        <fullName evidence="5">DUF2541 domain-containing protein</fullName>
    </recommendedName>
</protein>
<name>A0A0C1VUM8_9VIBR</name>
<evidence type="ECO:0000313" key="3">
    <source>
        <dbReference type="EMBL" id="KIF53643.1"/>
    </source>
</evidence>
<sequence length="128" mass="14585">MRIYTAIITAALAATTLIAPAHADDKFTLGRTILLEHGNLAAKIPMVICRNTNAIKVKAEKDLELRKVVVRFQNGDEKTIRFHRDLKKDKMTDWRYFGYRRCVKNIEVYGNSEGSKAGVRVYGKEKND</sequence>
<dbReference type="Proteomes" id="UP000031586">
    <property type="component" value="Unassembled WGS sequence"/>
</dbReference>
<dbReference type="RefSeq" id="WP_005434277.1">
    <property type="nucleotide sequence ID" value="NZ_BAOH01000024.1"/>
</dbReference>
<reference evidence="3 4" key="1">
    <citation type="submission" date="2014-07" db="EMBL/GenBank/DDBJ databases">
        <title>Unique and conserved regions in Vibrio harveyi and related species in comparison with the shrimp pathogen Vibrio harveyi CAIM 1792.</title>
        <authorList>
            <person name="Espinoza-Valles I."/>
            <person name="Vora G."/>
            <person name="Leekitcharoenphon P."/>
            <person name="Ussery D."/>
            <person name="Hoj L."/>
            <person name="Gomez-Gil B."/>
        </authorList>
    </citation>
    <scope>NUCLEOTIDE SEQUENCE [LARGE SCALE GENOMIC DNA]</scope>
    <source>
        <strain evidence="4">CAIM 1854 / LMG 25443</strain>
    </source>
</reference>
<comment type="caution">
    <text evidence="3">The sequence shown here is derived from an EMBL/GenBank/DDBJ whole genome shotgun (WGS) entry which is preliminary data.</text>
</comment>
<evidence type="ECO:0008006" key="5">
    <source>
        <dbReference type="Google" id="ProtNLM"/>
    </source>
</evidence>
<organism evidence="3 4">
    <name type="scientific">Vibrio owensii CAIM 1854 = LMG 25443</name>
    <dbReference type="NCBI Taxonomy" id="1229493"/>
    <lineage>
        <taxon>Bacteria</taxon>
        <taxon>Pseudomonadati</taxon>
        <taxon>Pseudomonadota</taxon>
        <taxon>Gammaproteobacteria</taxon>
        <taxon>Vibrionales</taxon>
        <taxon>Vibrionaceae</taxon>
        <taxon>Vibrio</taxon>
    </lineage>
</organism>
<dbReference type="PATRIC" id="fig|1229493.5.peg.640"/>